<dbReference type="GO" id="GO:0016832">
    <property type="term" value="F:aldehyde-lyase activity"/>
    <property type="evidence" value="ECO:0007669"/>
    <property type="project" value="InterPro"/>
</dbReference>
<dbReference type="AlphaFoldDB" id="X0ULL0"/>
<organism evidence="1">
    <name type="scientific">marine sediment metagenome</name>
    <dbReference type="NCBI Taxonomy" id="412755"/>
    <lineage>
        <taxon>unclassified sequences</taxon>
        <taxon>metagenomes</taxon>
        <taxon>ecological metagenomes</taxon>
    </lineage>
</organism>
<name>X0ULL0_9ZZZZ</name>
<dbReference type="GO" id="GO:0008270">
    <property type="term" value="F:zinc ion binding"/>
    <property type="evidence" value="ECO:0007669"/>
    <property type="project" value="InterPro"/>
</dbReference>
<feature type="non-terminal residue" evidence="1">
    <location>
        <position position="1"/>
    </location>
</feature>
<dbReference type="Pfam" id="PF01116">
    <property type="entry name" value="F_bP_aldolase"/>
    <property type="match status" value="1"/>
</dbReference>
<reference evidence="1" key="1">
    <citation type="journal article" date="2014" name="Front. Microbiol.">
        <title>High frequency of phylogenetically diverse reductive dehalogenase-homologous genes in deep subseafloor sedimentary metagenomes.</title>
        <authorList>
            <person name="Kawai M."/>
            <person name="Futagami T."/>
            <person name="Toyoda A."/>
            <person name="Takaki Y."/>
            <person name="Nishi S."/>
            <person name="Hori S."/>
            <person name="Arai W."/>
            <person name="Tsubouchi T."/>
            <person name="Morono Y."/>
            <person name="Uchiyama I."/>
            <person name="Ito T."/>
            <person name="Fujiyama A."/>
            <person name="Inagaki F."/>
            <person name="Takami H."/>
        </authorList>
    </citation>
    <scope>NUCLEOTIDE SEQUENCE</scope>
    <source>
        <strain evidence="1">Expedition CK06-06</strain>
    </source>
</reference>
<dbReference type="SUPFAM" id="SSF51569">
    <property type="entry name" value="Aldolase"/>
    <property type="match status" value="1"/>
</dbReference>
<dbReference type="InterPro" id="IPR000771">
    <property type="entry name" value="FBA_II"/>
</dbReference>
<sequence length="264" mass="29968">VCLAAFATENQHTTEAILKAAYETGKEYRIKNLPVIITFPITYSYRPQAVYYTITRNAFLGFRAIIDDIEILFSKDSPYRDIQLMIGLDHAQPDTDKEILENELEKLALVMYDCSHMSFDENIERTAKFVEKTRHTVLIEGAVDEIYEAHKSGTRNKLTPVERAERFMREAGVYLIVPNLGTEHRSTKSKLQYSSRRAREISKKVGKRLVLHGMSSLNAHSLENLSDDGIVKANIWTVLESVGGEVLTMETVRQLGNLLSGEQI</sequence>
<dbReference type="GO" id="GO:0005975">
    <property type="term" value="P:carbohydrate metabolic process"/>
    <property type="evidence" value="ECO:0007669"/>
    <property type="project" value="InterPro"/>
</dbReference>
<protein>
    <submittedName>
        <fullName evidence="1">Uncharacterized protein</fullName>
    </submittedName>
</protein>
<dbReference type="Gene3D" id="3.20.20.70">
    <property type="entry name" value="Aldolase class I"/>
    <property type="match status" value="1"/>
</dbReference>
<dbReference type="EMBL" id="BARS01028273">
    <property type="protein sequence ID" value="GAG06495.1"/>
    <property type="molecule type" value="Genomic_DNA"/>
</dbReference>
<comment type="caution">
    <text evidence="1">The sequence shown here is derived from an EMBL/GenBank/DDBJ whole genome shotgun (WGS) entry which is preliminary data.</text>
</comment>
<gene>
    <name evidence="1" type="ORF">S01H1_44324</name>
</gene>
<evidence type="ECO:0000313" key="1">
    <source>
        <dbReference type="EMBL" id="GAG06495.1"/>
    </source>
</evidence>
<dbReference type="PIRSF" id="PIRSF001359">
    <property type="entry name" value="F_bP_aldolase_II"/>
    <property type="match status" value="1"/>
</dbReference>
<accession>X0ULL0</accession>
<dbReference type="InterPro" id="IPR013785">
    <property type="entry name" value="Aldolase_TIM"/>
</dbReference>
<feature type="non-terminal residue" evidence="1">
    <location>
        <position position="264"/>
    </location>
</feature>
<proteinExistence type="predicted"/>